<dbReference type="SUPFAM" id="SSF52047">
    <property type="entry name" value="RNI-like"/>
    <property type="match status" value="1"/>
</dbReference>
<evidence type="ECO:0000313" key="3">
    <source>
        <dbReference type="RefSeq" id="XP_015876236.1"/>
    </source>
</evidence>
<sequence length="277" mass="32185">MENVLINEKEQEEEARDRLSSLPRELIPNILKFLSIPDVFPMHYLSKQWTTMYWWLHIPTIKFVYKDREFTLDEYKLVRNCLNCRCHQHAKITSFKLHLLHAYTRDIGLEDIYYWLSCFSKTNTLKELDLRIKYSTTRDIFPIIPESVLLNVRSSLILLKLQDISLKLSNTSDIISPPSLITPSLINPRFENATIFQNLISGCPSIKSLQLGGRQFFLKEKESDPHSNAWKLKWVDFCALEPTSCVCVSLISLILGDVRISDEGLENLILGLPLLRD</sequence>
<dbReference type="PANTHER" id="PTHR31639">
    <property type="entry name" value="F-BOX PROTEIN-LIKE"/>
    <property type="match status" value="1"/>
</dbReference>
<organism evidence="2 3">
    <name type="scientific">Ziziphus jujuba</name>
    <name type="common">Chinese jujube</name>
    <name type="synonym">Ziziphus sativa</name>
    <dbReference type="NCBI Taxonomy" id="326968"/>
    <lineage>
        <taxon>Eukaryota</taxon>
        <taxon>Viridiplantae</taxon>
        <taxon>Streptophyta</taxon>
        <taxon>Embryophyta</taxon>
        <taxon>Tracheophyta</taxon>
        <taxon>Spermatophyta</taxon>
        <taxon>Magnoliopsida</taxon>
        <taxon>eudicotyledons</taxon>
        <taxon>Gunneridae</taxon>
        <taxon>Pentapetalae</taxon>
        <taxon>rosids</taxon>
        <taxon>fabids</taxon>
        <taxon>Rosales</taxon>
        <taxon>Rhamnaceae</taxon>
        <taxon>Paliureae</taxon>
        <taxon>Ziziphus</taxon>
    </lineage>
</organism>
<dbReference type="InParanoid" id="A0A6P3ZEF5"/>
<dbReference type="PROSITE" id="PS50181">
    <property type="entry name" value="FBOX"/>
    <property type="match status" value="1"/>
</dbReference>
<dbReference type="InterPro" id="IPR001810">
    <property type="entry name" value="F-box_dom"/>
</dbReference>
<dbReference type="AlphaFoldDB" id="A0A6P3ZEF5"/>
<evidence type="ECO:0000259" key="1">
    <source>
        <dbReference type="PROSITE" id="PS50181"/>
    </source>
</evidence>
<dbReference type="SUPFAM" id="SSF81383">
    <property type="entry name" value="F-box domain"/>
    <property type="match status" value="1"/>
</dbReference>
<protein>
    <submittedName>
        <fullName evidence="3">Probable FBD-associated F-box protein At1g32375</fullName>
    </submittedName>
</protein>
<dbReference type="GeneID" id="107412921"/>
<dbReference type="Pfam" id="PF00646">
    <property type="entry name" value="F-box"/>
    <property type="match status" value="1"/>
</dbReference>
<reference evidence="3" key="1">
    <citation type="submission" date="2025-08" db="UniProtKB">
        <authorList>
            <consortium name="RefSeq"/>
        </authorList>
    </citation>
    <scope>IDENTIFICATION</scope>
    <source>
        <tissue evidence="3">Seedling</tissue>
    </source>
</reference>
<dbReference type="Proteomes" id="UP001652623">
    <property type="component" value="Chromosome 8"/>
</dbReference>
<dbReference type="PANTHER" id="PTHR31639:SF42">
    <property type="entry name" value="OS02G0160200 PROTEIN"/>
    <property type="match status" value="1"/>
</dbReference>
<feature type="domain" description="F-box" evidence="1">
    <location>
        <begin position="16"/>
        <end position="52"/>
    </location>
</feature>
<dbReference type="Pfam" id="PF07723">
    <property type="entry name" value="LRR_2"/>
    <property type="match status" value="2"/>
</dbReference>
<gene>
    <name evidence="3" type="primary">LOC107412921</name>
</gene>
<dbReference type="KEGG" id="zju:107412921"/>
<evidence type="ECO:0000313" key="2">
    <source>
        <dbReference type="Proteomes" id="UP001652623"/>
    </source>
</evidence>
<dbReference type="RefSeq" id="XP_015876236.1">
    <property type="nucleotide sequence ID" value="XM_016020750.1"/>
</dbReference>
<name>A0A6P3ZEF5_ZIZJJ</name>
<keyword evidence="2" id="KW-1185">Reference proteome</keyword>
<proteinExistence type="predicted"/>
<dbReference type="InterPro" id="IPR036047">
    <property type="entry name" value="F-box-like_dom_sf"/>
</dbReference>
<accession>A0A6P3ZEF5</accession>
<dbReference type="InterPro" id="IPR013101">
    <property type="entry name" value="LRR_PRU1-like"/>
</dbReference>